<feature type="region of interest" description="Disordered" evidence="1">
    <location>
        <begin position="517"/>
        <end position="567"/>
    </location>
</feature>
<feature type="region of interest" description="Disordered" evidence="1">
    <location>
        <begin position="901"/>
        <end position="928"/>
    </location>
</feature>
<dbReference type="SUPFAM" id="SSF50156">
    <property type="entry name" value="PDZ domain-like"/>
    <property type="match status" value="1"/>
</dbReference>
<evidence type="ECO:0000313" key="4">
    <source>
        <dbReference type="Proteomes" id="UP001168972"/>
    </source>
</evidence>
<reference evidence="3" key="1">
    <citation type="journal article" date="2023" name="bioRxiv">
        <title>Scaffold-level genome assemblies of two parasitoid biocontrol wasps reveal the parthenogenesis mechanism and an associated novel virus.</title>
        <authorList>
            <person name="Inwood S."/>
            <person name="Skelly J."/>
            <person name="Guhlin J."/>
            <person name="Harrop T."/>
            <person name="Goldson S."/>
            <person name="Dearden P."/>
        </authorList>
    </citation>
    <scope>NUCLEOTIDE SEQUENCE</scope>
    <source>
        <strain evidence="3">Lincoln</strain>
        <tissue evidence="3">Whole body</tissue>
    </source>
</reference>
<evidence type="ECO:0000259" key="2">
    <source>
        <dbReference type="PROSITE" id="PS50106"/>
    </source>
</evidence>
<dbReference type="CDD" id="cd00136">
    <property type="entry name" value="PDZ_canonical"/>
    <property type="match status" value="1"/>
</dbReference>
<feature type="compositionally biased region" description="Pro residues" evidence="1">
    <location>
        <begin position="547"/>
        <end position="557"/>
    </location>
</feature>
<feature type="compositionally biased region" description="Polar residues" evidence="1">
    <location>
        <begin position="205"/>
        <end position="240"/>
    </location>
</feature>
<dbReference type="InterPro" id="IPR001478">
    <property type="entry name" value="PDZ"/>
</dbReference>
<feature type="compositionally biased region" description="Basic and acidic residues" evidence="1">
    <location>
        <begin position="913"/>
        <end position="926"/>
    </location>
</feature>
<keyword evidence="4" id="KW-1185">Reference proteome</keyword>
<dbReference type="Proteomes" id="UP001168972">
    <property type="component" value="Unassembled WGS sequence"/>
</dbReference>
<dbReference type="SMART" id="SM00228">
    <property type="entry name" value="PDZ"/>
    <property type="match status" value="1"/>
</dbReference>
<feature type="domain" description="PDZ" evidence="2">
    <location>
        <begin position="56"/>
        <end position="148"/>
    </location>
</feature>
<dbReference type="EMBL" id="JAQQBR010001834">
    <property type="protein sequence ID" value="KAK0161816.1"/>
    <property type="molecule type" value="Genomic_DNA"/>
</dbReference>
<feature type="compositionally biased region" description="Low complexity" evidence="1">
    <location>
        <begin position="276"/>
        <end position="295"/>
    </location>
</feature>
<dbReference type="PANTHER" id="PTHR11324:SF16">
    <property type="entry name" value="PDZ DOMAIN-CONTAINING PROTEIN 2"/>
    <property type="match status" value="1"/>
</dbReference>
<dbReference type="PANTHER" id="PTHR11324">
    <property type="entry name" value="IL16-RELATED"/>
    <property type="match status" value="1"/>
</dbReference>
<feature type="compositionally biased region" description="Acidic residues" evidence="1">
    <location>
        <begin position="834"/>
        <end position="854"/>
    </location>
</feature>
<gene>
    <name evidence="3" type="ORF">PV327_008228</name>
</gene>
<proteinExistence type="predicted"/>
<dbReference type="Gene3D" id="2.30.42.10">
    <property type="match status" value="1"/>
</dbReference>
<protein>
    <recommendedName>
        <fullName evidence="2">PDZ domain-containing protein</fullName>
    </recommendedName>
</protein>
<dbReference type="InterPro" id="IPR036034">
    <property type="entry name" value="PDZ_sf"/>
</dbReference>
<evidence type="ECO:0000313" key="3">
    <source>
        <dbReference type="EMBL" id="KAK0161816.1"/>
    </source>
</evidence>
<comment type="caution">
    <text evidence="3">The sequence shown here is derived from an EMBL/GenBank/DDBJ whole genome shotgun (WGS) entry which is preliminary data.</text>
</comment>
<name>A0AA39KH01_MICHY</name>
<feature type="region of interest" description="Disordered" evidence="1">
    <location>
        <begin position="169"/>
        <end position="248"/>
    </location>
</feature>
<evidence type="ECO:0000256" key="1">
    <source>
        <dbReference type="SAM" id="MobiDB-lite"/>
    </source>
</evidence>
<dbReference type="AlphaFoldDB" id="A0AA39KH01"/>
<accession>A0AA39KH01</accession>
<organism evidence="3 4">
    <name type="scientific">Microctonus hyperodae</name>
    <name type="common">Parasitoid wasp</name>
    <dbReference type="NCBI Taxonomy" id="165561"/>
    <lineage>
        <taxon>Eukaryota</taxon>
        <taxon>Metazoa</taxon>
        <taxon>Ecdysozoa</taxon>
        <taxon>Arthropoda</taxon>
        <taxon>Hexapoda</taxon>
        <taxon>Insecta</taxon>
        <taxon>Pterygota</taxon>
        <taxon>Neoptera</taxon>
        <taxon>Endopterygota</taxon>
        <taxon>Hymenoptera</taxon>
        <taxon>Apocrita</taxon>
        <taxon>Ichneumonoidea</taxon>
        <taxon>Braconidae</taxon>
        <taxon>Euphorinae</taxon>
        <taxon>Microctonus</taxon>
    </lineage>
</organism>
<dbReference type="PROSITE" id="PS50106">
    <property type="entry name" value="PDZ"/>
    <property type="match status" value="1"/>
</dbReference>
<feature type="region of interest" description="Disordered" evidence="1">
    <location>
        <begin position="829"/>
        <end position="854"/>
    </location>
</feature>
<feature type="compositionally biased region" description="Polar residues" evidence="1">
    <location>
        <begin position="517"/>
        <end position="529"/>
    </location>
</feature>
<feature type="region of interest" description="Disordered" evidence="1">
    <location>
        <begin position="273"/>
        <end position="295"/>
    </location>
</feature>
<reference evidence="3" key="2">
    <citation type="submission" date="2023-03" db="EMBL/GenBank/DDBJ databases">
        <authorList>
            <person name="Inwood S.N."/>
            <person name="Skelly J.G."/>
            <person name="Guhlin J."/>
            <person name="Harrop T.W.R."/>
            <person name="Goldson S.G."/>
            <person name="Dearden P.K."/>
        </authorList>
    </citation>
    <scope>NUCLEOTIDE SEQUENCE</scope>
    <source>
        <strain evidence="3">Lincoln</strain>
        <tissue evidence="3">Whole body</tissue>
    </source>
</reference>
<sequence>MESMDPMENGSDDFVTVVAVGNQTKIENFVTVLSIGAGKNDLACLSNGLENNLQEEVEVFRLPGERLGFGLKFEGGNKTSERVKRLFVQSCAEESPASRAKCSWGSLGEGDEILSIDGVPVMHMTRLDCVRRLKESQLVIKLLVRCRGALKPEVVSAERKSTPEKCKILPELPAAPPPVPPRKLRHTRGLADGEANPSPAAKILKNNSPSIHQSTNGRATGNNKSAVYDSCNSSPKTPNISRSESLKKLSKECSSDIVKSKQEPPEAMVYLDARSQDGSSTHGSTSDDTGSSMSTVVDRFSTSDRFSTTSTISTASEFPFDWSKERSDDQFEIEKQTRLNETSMNTVLESFAQLDHDFSINSSDYLLTRLANSEAVTYVESRGEAGAVVEKVTAVIAPNTVVIEETMTLQPPLSFQDAPLSYGHEARPGIFYTADLAADSTTHFRPIRDDVSIVECINGNGEFTNPSDVDLNNSNEPQVFSNAPPPLPMRNHVNCIPVNQKSSEILLIAVDSNNSNQNKSFDVNTQNISIPPKPLPRKEAKLKRKQLPPPPPPPPNTTPRRELPPPVPVRNLEISKSTITPLDGAVSDVNVVAISTSLLPESKESNEIGISSVCLNKNESIESSSSESFDIDQKQMNEKTIVNESQINDELNNSDNDGIIKEISTKCKEPLPIMVTNKVFEIIEMRKVKALYDSSKNKKNENIIENNTGAISLKNEITDELILKDDELITSIITPVPDINEELLEKKINNDTLSEDNVDASELNESLDEIISNENEQSNEISTEHDNFIDTEEFQELNISEQNKVEHVDIENSYQPIDPIINDVEDSKSNSAINEEDQTQDESESSSDSDCDENDYYWQSNLATIGEEEETPSLEYIGINNQVNEIDSSADDTVKQSHTSIANETNGFNMNAGERERHGQRDAKGLRRDRKAVYIPQSGVITDKSDR</sequence>
<dbReference type="Pfam" id="PF00595">
    <property type="entry name" value="PDZ"/>
    <property type="match status" value="1"/>
</dbReference>